<feature type="compositionally biased region" description="Polar residues" evidence="1">
    <location>
        <begin position="20"/>
        <end position="30"/>
    </location>
</feature>
<protein>
    <submittedName>
        <fullName evidence="2">Uncharacterized protein</fullName>
    </submittedName>
</protein>
<accession>A0ABP1AG65</accession>
<keyword evidence="3" id="KW-1185">Reference proteome</keyword>
<dbReference type="EMBL" id="OZ023713">
    <property type="protein sequence ID" value="CAK9861545.1"/>
    <property type="molecule type" value="Genomic_DNA"/>
</dbReference>
<organism evidence="2 3">
    <name type="scientific">Sphagnum jensenii</name>
    <dbReference type="NCBI Taxonomy" id="128206"/>
    <lineage>
        <taxon>Eukaryota</taxon>
        <taxon>Viridiplantae</taxon>
        <taxon>Streptophyta</taxon>
        <taxon>Embryophyta</taxon>
        <taxon>Bryophyta</taxon>
        <taxon>Sphagnophytina</taxon>
        <taxon>Sphagnopsida</taxon>
        <taxon>Sphagnales</taxon>
        <taxon>Sphagnaceae</taxon>
        <taxon>Sphagnum</taxon>
    </lineage>
</organism>
<evidence type="ECO:0000313" key="2">
    <source>
        <dbReference type="EMBL" id="CAK9861545.1"/>
    </source>
</evidence>
<evidence type="ECO:0000256" key="1">
    <source>
        <dbReference type="SAM" id="MobiDB-lite"/>
    </source>
</evidence>
<dbReference type="Proteomes" id="UP001497522">
    <property type="component" value="Chromosome 12"/>
</dbReference>
<name>A0ABP1AG65_9BRYO</name>
<feature type="region of interest" description="Disordered" evidence="1">
    <location>
        <begin position="1"/>
        <end position="40"/>
    </location>
</feature>
<sequence>MVPSLSGMEDTGAAGWDTKGTGQRAYTTHGTVGHWNARQHDGNTSGAVVVGVTTKEQVKWSAAVVKKADKCELLFTKLNLQQHNVVLLYLQHCEMF</sequence>
<proteinExistence type="predicted"/>
<gene>
    <name evidence="2" type="ORF">CSSPJE1EN2_LOCUS4540</name>
</gene>
<reference evidence="2" key="1">
    <citation type="submission" date="2024-03" db="EMBL/GenBank/DDBJ databases">
        <authorList>
            <consortium name="ELIXIR-Norway"/>
            <consortium name="Elixir Norway"/>
        </authorList>
    </citation>
    <scope>NUCLEOTIDE SEQUENCE</scope>
</reference>
<evidence type="ECO:0000313" key="3">
    <source>
        <dbReference type="Proteomes" id="UP001497522"/>
    </source>
</evidence>